<dbReference type="GO" id="GO:0015628">
    <property type="term" value="P:protein secretion by the type II secretion system"/>
    <property type="evidence" value="ECO:0007669"/>
    <property type="project" value="TreeGrafter"/>
</dbReference>
<dbReference type="GO" id="GO:0006281">
    <property type="term" value="P:DNA repair"/>
    <property type="evidence" value="ECO:0007669"/>
    <property type="project" value="InterPro"/>
</dbReference>
<dbReference type="GO" id="GO:0003677">
    <property type="term" value="F:DNA binding"/>
    <property type="evidence" value="ECO:0007669"/>
    <property type="project" value="InterPro"/>
</dbReference>
<dbReference type="PANTHER" id="PTHR21180:SF32">
    <property type="entry name" value="ENDONUCLEASE_EXONUCLEASE_PHOSPHATASE FAMILY DOMAIN-CONTAINING PROTEIN 1"/>
    <property type="match status" value="1"/>
</dbReference>
<dbReference type="SUPFAM" id="SSF47781">
    <property type="entry name" value="RuvA domain 2-like"/>
    <property type="match status" value="1"/>
</dbReference>
<reference evidence="3" key="1">
    <citation type="submission" date="2022-02" db="EMBL/GenBank/DDBJ databases">
        <title>Fredinandcohnia quinoae sp. nov. isolated from Chenopodium quinoa seeds.</title>
        <authorList>
            <person name="Saati-Santamaria Z."/>
            <person name="Flores-Felix J.D."/>
            <person name="Igual J.M."/>
            <person name="Velazquez E."/>
            <person name="Garcia-Fraile P."/>
            <person name="Martinez-Molina E."/>
        </authorList>
    </citation>
    <scope>NUCLEOTIDE SEQUENCE</scope>
    <source>
        <strain evidence="3">SECRCQ15</strain>
    </source>
</reference>
<dbReference type="RefSeq" id="WP_240253892.1">
    <property type="nucleotide sequence ID" value="NZ_JAKTTI010000006.1"/>
</dbReference>
<sequence>MLEKLKSKKVFISGCVISLLVIAIIYQVFLKVEKNDQEIVMTDQLIEEVVEETVDTEEVEKSIFVDVKGAVHDGGVFEIMSGKRVKDAIKLAGGFTEDADERQVNLAQILEDEMVIYVPVIGEVTPPEQIVSGSNNDGKISINKATSEELQTLTGIGPSKAAAILSYREENGPFKQLEDLLQVSGIGQKSFEKIKDQLKIN</sequence>
<dbReference type="InterPro" id="IPR004509">
    <property type="entry name" value="Competence_ComEA_HhH"/>
</dbReference>
<gene>
    <name evidence="3" type="ORF">MJG50_06660</name>
</gene>
<dbReference type="EMBL" id="JAKTTI010000006">
    <property type="protein sequence ID" value="MCH1625004.1"/>
    <property type="molecule type" value="Genomic_DNA"/>
</dbReference>
<feature type="domain" description="Helix-hairpin-helix DNA-binding motif class 1" evidence="2">
    <location>
        <begin position="178"/>
        <end position="197"/>
    </location>
</feature>
<dbReference type="Proteomes" id="UP001431131">
    <property type="component" value="Unassembled WGS sequence"/>
</dbReference>
<protein>
    <submittedName>
        <fullName evidence="3">Helix-hairpin-helix domain-containing protein</fullName>
    </submittedName>
</protein>
<keyword evidence="1" id="KW-0812">Transmembrane</keyword>
<keyword evidence="4" id="KW-1185">Reference proteome</keyword>
<dbReference type="Pfam" id="PF10531">
    <property type="entry name" value="SLBB"/>
    <property type="match status" value="1"/>
</dbReference>
<keyword evidence="1" id="KW-1133">Transmembrane helix</keyword>
<organism evidence="3 4">
    <name type="scientific">Fredinandcohnia quinoae</name>
    <dbReference type="NCBI Taxonomy" id="2918902"/>
    <lineage>
        <taxon>Bacteria</taxon>
        <taxon>Bacillati</taxon>
        <taxon>Bacillota</taxon>
        <taxon>Bacilli</taxon>
        <taxon>Bacillales</taxon>
        <taxon>Bacillaceae</taxon>
        <taxon>Fredinandcohnia</taxon>
    </lineage>
</organism>
<evidence type="ECO:0000256" key="1">
    <source>
        <dbReference type="SAM" id="Phobius"/>
    </source>
</evidence>
<keyword evidence="1" id="KW-0472">Membrane</keyword>
<dbReference type="InterPro" id="IPR003583">
    <property type="entry name" value="Hlx-hairpin-Hlx_DNA-bd_motif"/>
</dbReference>
<feature type="transmembrane region" description="Helical" evidence="1">
    <location>
        <begin position="10"/>
        <end position="29"/>
    </location>
</feature>
<dbReference type="Gene3D" id="3.10.560.10">
    <property type="entry name" value="Outer membrane lipoprotein wza domain like"/>
    <property type="match status" value="1"/>
</dbReference>
<dbReference type="InterPro" id="IPR010994">
    <property type="entry name" value="RuvA_2-like"/>
</dbReference>
<dbReference type="InterPro" id="IPR051675">
    <property type="entry name" value="Endo/Exo/Phosphatase_dom_1"/>
</dbReference>
<dbReference type="NCBIfam" id="TIGR00426">
    <property type="entry name" value="competence protein ComEA helix-hairpin-helix repeat region"/>
    <property type="match status" value="1"/>
</dbReference>
<evidence type="ECO:0000259" key="2">
    <source>
        <dbReference type="SMART" id="SM00278"/>
    </source>
</evidence>
<dbReference type="SMART" id="SM00278">
    <property type="entry name" value="HhH1"/>
    <property type="match status" value="2"/>
</dbReference>
<proteinExistence type="predicted"/>
<dbReference type="AlphaFoldDB" id="A0AAW5E095"/>
<dbReference type="InterPro" id="IPR019554">
    <property type="entry name" value="Soluble_ligand-bd"/>
</dbReference>
<accession>A0AAW5E095</accession>
<feature type="domain" description="Helix-hairpin-helix DNA-binding motif class 1" evidence="2">
    <location>
        <begin position="148"/>
        <end position="167"/>
    </location>
</feature>
<evidence type="ECO:0000313" key="3">
    <source>
        <dbReference type="EMBL" id="MCH1625004.1"/>
    </source>
</evidence>
<dbReference type="Gene3D" id="1.10.150.280">
    <property type="entry name" value="AF1531-like domain"/>
    <property type="match status" value="1"/>
</dbReference>
<name>A0AAW5E095_9BACI</name>
<dbReference type="GO" id="GO:0015627">
    <property type="term" value="C:type II protein secretion system complex"/>
    <property type="evidence" value="ECO:0007669"/>
    <property type="project" value="TreeGrafter"/>
</dbReference>
<comment type="caution">
    <text evidence="3">The sequence shown here is derived from an EMBL/GenBank/DDBJ whole genome shotgun (WGS) entry which is preliminary data.</text>
</comment>
<evidence type="ECO:0000313" key="4">
    <source>
        <dbReference type="Proteomes" id="UP001431131"/>
    </source>
</evidence>
<dbReference type="Pfam" id="PF12836">
    <property type="entry name" value="HHH_3"/>
    <property type="match status" value="1"/>
</dbReference>
<dbReference type="PANTHER" id="PTHR21180">
    <property type="entry name" value="ENDONUCLEASE/EXONUCLEASE/PHOSPHATASE FAMILY DOMAIN-CONTAINING PROTEIN 1"/>
    <property type="match status" value="1"/>
</dbReference>